<dbReference type="Pfam" id="PF02358">
    <property type="entry name" value="Trehalose_PPase"/>
    <property type="match status" value="1"/>
</dbReference>
<comment type="similarity">
    <text evidence="3 6">Belongs to the trehalose phosphatase family.</text>
</comment>
<name>A0A2C8YRM8_9MICO</name>
<comment type="pathway">
    <text evidence="2 6">Glycan biosynthesis; trehalose biosynthesis.</text>
</comment>
<keyword evidence="8" id="KW-1185">Reference proteome</keyword>
<dbReference type="GO" id="GO:0005992">
    <property type="term" value="P:trehalose biosynthetic process"/>
    <property type="evidence" value="ECO:0007669"/>
    <property type="project" value="UniProtKB-UniPathway"/>
</dbReference>
<evidence type="ECO:0000313" key="8">
    <source>
        <dbReference type="Proteomes" id="UP000219440"/>
    </source>
</evidence>
<evidence type="ECO:0000256" key="3">
    <source>
        <dbReference type="ARBA" id="ARBA00008770"/>
    </source>
</evidence>
<dbReference type="CDD" id="cd01627">
    <property type="entry name" value="HAD_TPP"/>
    <property type="match status" value="1"/>
</dbReference>
<comment type="cofactor">
    <cofactor evidence="6">
        <name>Mg(2+)</name>
        <dbReference type="ChEBI" id="CHEBI:18420"/>
    </cofactor>
</comment>
<keyword evidence="6" id="KW-0479">Metal-binding</keyword>
<dbReference type="UniPathway" id="UPA00299"/>
<evidence type="ECO:0000256" key="5">
    <source>
        <dbReference type="ARBA" id="ARBA00024179"/>
    </source>
</evidence>
<dbReference type="NCBIfam" id="TIGR01484">
    <property type="entry name" value="HAD-SF-IIB"/>
    <property type="match status" value="1"/>
</dbReference>
<dbReference type="Gene3D" id="3.30.70.1020">
    <property type="entry name" value="Trehalose-6-phosphate phosphatase related protein, domain 2"/>
    <property type="match status" value="1"/>
</dbReference>
<proteinExistence type="inferred from homology"/>
<keyword evidence="6" id="KW-0460">Magnesium</keyword>
<dbReference type="GO" id="GO:0046872">
    <property type="term" value="F:metal ion binding"/>
    <property type="evidence" value="ECO:0007669"/>
    <property type="project" value="UniProtKB-KW"/>
</dbReference>
<organism evidence="7 8">
    <name type="scientific">Salinibacterium xinjiangense</name>
    <dbReference type="NCBI Taxonomy" id="386302"/>
    <lineage>
        <taxon>Bacteria</taxon>
        <taxon>Bacillati</taxon>
        <taxon>Actinomycetota</taxon>
        <taxon>Actinomycetes</taxon>
        <taxon>Micrococcales</taxon>
        <taxon>Microbacteriaceae</taxon>
        <taxon>Salinibacterium</taxon>
    </lineage>
</organism>
<dbReference type="InterPro" id="IPR036412">
    <property type="entry name" value="HAD-like_sf"/>
</dbReference>
<evidence type="ECO:0000256" key="6">
    <source>
        <dbReference type="RuleBase" id="RU361117"/>
    </source>
</evidence>
<dbReference type="EC" id="3.1.3.12" evidence="6"/>
<dbReference type="InterPro" id="IPR023214">
    <property type="entry name" value="HAD_sf"/>
</dbReference>
<dbReference type="PANTHER" id="PTHR43768:SF3">
    <property type="entry name" value="TREHALOSE 6-PHOSPHATE PHOSPHATASE"/>
    <property type="match status" value="1"/>
</dbReference>
<dbReference type="OrthoDB" id="9816160at2"/>
<comment type="function">
    <text evidence="5 6">Removes the phosphate from trehalose 6-phosphate to produce free trehalose.</text>
</comment>
<dbReference type="AlphaFoldDB" id="A0A2C8YRM8"/>
<evidence type="ECO:0000256" key="2">
    <source>
        <dbReference type="ARBA" id="ARBA00005199"/>
    </source>
</evidence>
<dbReference type="InterPro" id="IPR044651">
    <property type="entry name" value="OTSB-like"/>
</dbReference>
<dbReference type="InterPro" id="IPR006379">
    <property type="entry name" value="HAD-SF_hydro_IIB"/>
</dbReference>
<dbReference type="Proteomes" id="UP000219440">
    <property type="component" value="Unassembled WGS sequence"/>
</dbReference>
<keyword evidence="4 6" id="KW-0378">Hydrolase</keyword>
<reference evidence="7 8" key="1">
    <citation type="submission" date="2017-09" db="EMBL/GenBank/DDBJ databases">
        <authorList>
            <person name="Ehlers B."/>
            <person name="Leendertz F.H."/>
        </authorList>
    </citation>
    <scope>NUCLEOTIDE SEQUENCE [LARGE SCALE GENOMIC DNA]</scope>
    <source>
        <strain evidence="7 8">CGMCC 1.05381</strain>
    </source>
</reference>
<dbReference type="InterPro" id="IPR003337">
    <property type="entry name" value="Trehalose_PPase"/>
</dbReference>
<dbReference type="Gene3D" id="3.40.50.1000">
    <property type="entry name" value="HAD superfamily/HAD-like"/>
    <property type="match status" value="1"/>
</dbReference>
<dbReference type="SUPFAM" id="SSF56784">
    <property type="entry name" value="HAD-like"/>
    <property type="match status" value="1"/>
</dbReference>
<gene>
    <name evidence="7" type="ORF">SAMN06296378_0524</name>
</gene>
<dbReference type="GO" id="GO:0004805">
    <property type="term" value="F:trehalose-phosphatase activity"/>
    <property type="evidence" value="ECO:0007669"/>
    <property type="project" value="UniProtKB-EC"/>
</dbReference>
<sequence length="271" mass="29186">MVDVDTDPPWSKLPEPLIGALRELARTKRLLVALDFDGTLAPEVDDPEKARALPEARAAVLRLLAMPYTRVALVSGRAMKSLEQVADLPDSALLVGSHGIEIRLDPDDDHSALDSAEQARVDVLNLVLGEVADSMDQVWLEEKPAGFALHTRLATEHNSRVAHLVARSEVAAELSGVTVREGKNVLEFSVRSTTKGEAVEHLRQYTGADAVFFAGDDVTDEDAFAALGADDLGLKSGEGSTLANFRVQGPEQVARTLALLADLREGDVHEQ</sequence>
<dbReference type="NCBIfam" id="TIGR00685">
    <property type="entry name" value="T6PP"/>
    <property type="match status" value="1"/>
</dbReference>
<evidence type="ECO:0000256" key="4">
    <source>
        <dbReference type="ARBA" id="ARBA00022801"/>
    </source>
</evidence>
<comment type="catalytic activity">
    <reaction evidence="1 6">
        <text>alpha,alpha-trehalose 6-phosphate + H2O = alpha,alpha-trehalose + phosphate</text>
        <dbReference type="Rhea" id="RHEA:23420"/>
        <dbReference type="ChEBI" id="CHEBI:15377"/>
        <dbReference type="ChEBI" id="CHEBI:16551"/>
        <dbReference type="ChEBI" id="CHEBI:43474"/>
        <dbReference type="ChEBI" id="CHEBI:58429"/>
        <dbReference type="EC" id="3.1.3.12"/>
    </reaction>
</comment>
<accession>A0A2C8YRM8</accession>
<protein>
    <recommendedName>
        <fullName evidence="6">Trehalose 6-phosphate phosphatase</fullName>
        <ecNumber evidence="6">3.1.3.12</ecNumber>
    </recommendedName>
</protein>
<evidence type="ECO:0000256" key="1">
    <source>
        <dbReference type="ARBA" id="ARBA00000500"/>
    </source>
</evidence>
<dbReference type="EMBL" id="OCST01000001">
    <property type="protein sequence ID" value="SOE53240.1"/>
    <property type="molecule type" value="Genomic_DNA"/>
</dbReference>
<dbReference type="PANTHER" id="PTHR43768">
    <property type="entry name" value="TREHALOSE 6-PHOSPHATE PHOSPHATASE"/>
    <property type="match status" value="1"/>
</dbReference>
<evidence type="ECO:0000313" key="7">
    <source>
        <dbReference type="EMBL" id="SOE53240.1"/>
    </source>
</evidence>